<comment type="similarity">
    <text evidence="6">Belongs to the LptE lipoprotein family.</text>
</comment>
<name>A0ABT9S848_9BURK</name>
<keyword evidence="8" id="KW-1185">Reference proteome</keyword>
<dbReference type="InterPro" id="IPR006311">
    <property type="entry name" value="TAT_signal"/>
</dbReference>
<comment type="subunit">
    <text evidence="6">Component of the lipopolysaccharide transport and assembly complex. Interacts with LptD.</text>
</comment>
<proteinExistence type="inferred from homology"/>
<keyword evidence="2 6" id="KW-0472">Membrane</keyword>
<dbReference type="InterPro" id="IPR007485">
    <property type="entry name" value="LPS_assembly_LptE"/>
</dbReference>
<sequence length="176" mass="19093">MTHVTSRPGTLPRRSFLAAAAAAAVTLLGLAGCGFELRKAPVFAFKSLAVPGRSAMAAYVRRNMAAAGTVTIVPEAQAATAEAVLDILGETRDRVVVSTNSAGEVRELNVRLTIRFRLRTPAGKELLTSEIQQRRDVTYNETNALAKDAEIELLYRDMQTDIAQQILRRLAAVKEL</sequence>
<gene>
    <name evidence="6" type="primary">lptE</name>
    <name evidence="7" type="ORF">J2W36_002643</name>
</gene>
<organism evidence="7 8">
    <name type="scientific">Variovorax ginsengisoli</name>
    <dbReference type="NCBI Taxonomy" id="363844"/>
    <lineage>
        <taxon>Bacteria</taxon>
        <taxon>Pseudomonadati</taxon>
        <taxon>Pseudomonadota</taxon>
        <taxon>Betaproteobacteria</taxon>
        <taxon>Burkholderiales</taxon>
        <taxon>Comamonadaceae</taxon>
        <taxon>Variovorax</taxon>
    </lineage>
</organism>
<evidence type="ECO:0000256" key="5">
    <source>
        <dbReference type="ARBA" id="ARBA00023288"/>
    </source>
</evidence>
<dbReference type="PROSITE" id="PS51257">
    <property type="entry name" value="PROKAR_LIPOPROTEIN"/>
    <property type="match status" value="1"/>
</dbReference>
<evidence type="ECO:0000313" key="7">
    <source>
        <dbReference type="EMBL" id="MDP9900380.1"/>
    </source>
</evidence>
<comment type="caution">
    <text evidence="7">The sequence shown here is derived from an EMBL/GenBank/DDBJ whole genome shotgun (WGS) entry which is preliminary data.</text>
</comment>
<accession>A0ABT9S848</accession>
<keyword evidence="3 6" id="KW-0564">Palmitate</keyword>
<dbReference type="EMBL" id="JAUSRO010000007">
    <property type="protein sequence ID" value="MDP9900380.1"/>
    <property type="molecule type" value="Genomic_DNA"/>
</dbReference>
<evidence type="ECO:0000256" key="1">
    <source>
        <dbReference type="ARBA" id="ARBA00022729"/>
    </source>
</evidence>
<evidence type="ECO:0000313" key="8">
    <source>
        <dbReference type="Proteomes" id="UP001226867"/>
    </source>
</evidence>
<evidence type="ECO:0000256" key="3">
    <source>
        <dbReference type="ARBA" id="ARBA00023139"/>
    </source>
</evidence>
<dbReference type="PANTHER" id="PTHR38098">
    <property type="entry name" value="LPS-ASSEMBLY LIPOPROTEIN LPTE"/>
    <property type="match status" value="1"/>
</dbReference>
<evidence type="ECO:0000256" key="4">
    <source>
        <dbReference type="ARBA" id="ARBA00023237"/>
    </source>
</evidence>
<evidence type="ECO:0000256" key="6">
    <source>
        <dbReference type="HAMAP-Rule" id="MF_01186"/>
    </source>
</evidence>
<reference evidence="7 8" key="1">
    <citation type="submission" date="2023-07" db="EMBL/GenBank/DDBJ databases">
        <title>Sorghum-associated microbial communities from plants grown in Nebraska, USA.</title>
        <authorList>
            <person name="Schachtman D."/>
        </authorList>
    </citation>
    <scope>NUCLEOTIDE SEQUENCE [LARGE SCALE GENOMIC DNA]</scope>
    <source>
        <strain evidence="7 8">DS1607</strain>
    </source>
</reference>
<keyword evidence="5 6" id="KW-0449">Lipoprotein</keyword>
<comment type="subcellular location">
    <subcellularLocation>
        <location evidence="6">Cell outer membrane</location>
        <topology evidence="6">Lipid-anchor</topology>
    </subcellularLocation>
</comment>
<keyword evidence="4 6" id="KW-0998">Cell outer membrane</keyword>
<dbReference type="Pfam" id="PF04390">
    <property type="entry name" value="LptE"/>
    <property type="match status" value="1"/>
</dbReference>
<dbReference type="HAMAP" id="MF_01186">
    <property type="entry name" value="LPS_assembly_LptE"/>
    <property type="match status" value="1"/>
</dbReference>
<comment type="function">
    <text evidence="6">Together with LptD, is involved in the assembly of lipopolysaccharide (LPS) at the surface of the outer membrane. Required for the proper assembly of LptD. Binds LPS and may serve as the LPS recognition site at the outer membrane.</text>
</comment>
<dbReference type="PROSITE" id="PS51318">
    <property type="entry name" value="TAT"/>
    <property type="match status" value="1"/>
</dbReference>
<dbReference type="Proteomes" id="UP001226867">
    <property type="component" value="Unassembled WGS sequence"/>
</dbReference>
<protein>
    <recommendedName>
        <fullName evidence="6">LPS-assembly lipoprotein LptE</fullName>
    </recommendedName>
</protein>
<dbReference type="Gene3D" id="3.30.160.150">
    <property type="entry name" value="Lipoprotein like domain"/>
    <property type="match status" value="1"/>
</dbReference>
<keyword evidence="1 6" id="KW-0732">Signal</keyword>
<evidence type="ECO:0000256" key="2">
    <source>
        <dbReference type="ARBA" id="ARBA00023136"/>
    </source>
</evidence>
<dbReference type="PANTHER" id="PTHR38098:SF1">
    <property type="entry name" value="LPS-ASSEMBLY LIPOPROTEIN LPTE"/>
    <property type="match status" value="1"/>
</dbReference>